<dbReference type="PANTHER" id="PTHR13318">
    <property type="entry name" value="PARTNER OF PAIRED, ISOFORM B-RELATED"/>
    <property type="match status" value="1"/>
</dbReference>
<dbReference type="InterPro" id="IPR006553">
    <property type="entry name" value="Leu-rich_rpt_Cys-con_subtyp"/>
</dbReference>
<feature type="compositionally biased region" description="Polar residues" evidence="2">
    <location>
        <begin position="178"/>
        <end position="187"/>
    </location>
</feature>
<dbReference type="InterPro" id="IPR032675">
    <property type="entry name" value="LRR_dom_sf"/>
</dbReference>
<dbReference type="GO" id="GO:0005930">
    <property type="term" value="C:axoneme"/>
    <property type="evidence" value="ECO:0007669"/>
    <property type="project" value="UniProtKB-SubCell"/>
</dbReference>
<feature type="compositionally biased region" description="Low complexity" evidence="2">
    <location>
        <begin position="193"/>
        <end position="202"/>
    </location>
</feature>
<dbReference type="AlphaFoldDB" id="A0A830HTD8"/>
<dbReference type="PANTHER" id="PTHR13318:SF162">
    <property type="entry name" value="LEUCINE-RICH REPEAT FAMILY PROTEIN"/>
    <property type="match status" value="1"/>
</dbReference>
<reference evidence="3" key="1">
    <citation type="submission" date="2020-10" db="EMBL/GenBank/DDBJ databases">
        <title>Unveiling of a novel bifunctional photoreceptor, Dualchrome1, isolated from a cosmopolitan green alga.</title>
        <authorList>
            <person name="Suzuki S."/>
            <person name="Kawachi M."/>
        </authorList>
    </citation>
    <scope>NUCLEOTIDE SEQUENCE</scope>
    <source>
        <strain evidence="3">NIES 2893</strain>
    </source>
</reference>
<protein>
    <recommendedName>
        <fullName evidence="5">F-box domain-containing protein</fullName>
    </recommendedName>
</protein>
<dbReference type="Gene3D" id="3.80.10.10">
    <property type="entry name" value="Ribonuclease Inhibitor"/>
    <property type="match status" value="4"/>
</dbReference>
<evidence type="ECO:0000256" key="2">
    <source>
        <dbReference type="SAM" id="MobiDB-lite"/>
    </source>
</evidence>
<dbReference type="Pfam" id="PF13516">
    <property type="entry name" value="LRR_6"/>
    <property type="match status" value="5"/>
</dbReference>
<evidence type="ECO:0000313" key="3">
    <source>
        <dbReference type="EMBL" id="GHP08741.1"/>
    </source>
</evidence>
<dbReference type="GO" id="GO:0031146">
    <property type="term" value="P:SCF-dependent proteasomal ubiquitin-dependent protein catabolic process"/>
    <property type="evidence" value="ECO:0007669"/>
    <property type="project" value="TreeGrafter"/>
</dbReference>
<dbReference type="Proteomes" id="UP000660262">
    <property type="component" value="Unassembled WGS sequence"/>
</dbReference>
<feature type="compositionally biased region" description="Polar residues" evidence="2">
    <location>
        <begin position="37"/>
        <end position="56"/>
    </location>
</feature>
<dbReference type="EMBL" id="BNJQ01000022">
    <property type="protein sequence ID" value="GHP08741.1"/>
    <property type="molecule type" value="Genomic_DNA"/>
</dbReference>
<evidence type="ECO:0000256" key="1">
    <source>
        <dbReference type="ARBA" id="ARBA00004430"/>
    </source>
</evidence>
<dbReference type="OrthoDB" id="567075at2759"/>
<accession>A0A830HTD8</accession>
<evidence type="ECO:0000313" key="4">
    <source>
        <dbReference type="Proteomes" id="UP000660262"/>
    </source>
</evidence>
<gene>
    <name evidence="3" type="ORF">PPROV_000747800</name>
</gene>
<feature type="compositionally biased region" description="Acidic residues" evidence="2">
    <location>
        <begin position="147"/>
        <end position="174"/>
    </location>
</feature>
<dbReference type="GO" id="GO:0019005">
    <property type="term" value="C:SCF ubiquitin ligase complex"/>
    <property type="evidence" value="ECO:0007669"/>
    <property type="project" value="TreeGrafter"/>
</dbReference>
<dbReference type="InterPro" id="IPR001611">
    <property type="entry name" value="Leu-rich_rpt"/>
</dbReference>
<feature type="region of interest" description="Disordered" evidence="2">
    <location>
        <begin position="140"/>
        <end position="225"/>
    </location>
</feature>
<proteinExistence type="predicted"/>
<sequence>MGNACSAGRGILRGSRNSDHAPYVGEPRVVSPRSHDTSTFSRDGFDNSENSDASTTRQRRGHRRSREVSNVLATPRTHTTTPARDDGDDLYGFTPVEGVLTSERHRRRKRRALWGGVSAENTTNDVRLWDISRTVLQHGCEDGGGGGDDDDDDEYNEYEDGGNTSDEDSTDDEGGGIPTSNASTPQTKYAWVSSASTYSTSSRKNDTTAANPQQAQKRQRRRRRHVPSLFSLASNAFVKDMLPSASPGVFARVPLDIVQQIFNRAVAHGALTDVSLAAFHGCQLARIHVGRQAATSVGDRWLAHLLTHGSQQTELLSMSLVHLPHVTERGVQLIIHQCPNLRNLRLDGCYRGCTDESLAATAWCSMHKLEKLSVAMCDGITSAGVSSIARMPNLRALNLEMCSQVSLVGVLGRLRQLRVLNFAYCTYVNDSDITHLSKNLPYLAELNLARTAVTDAGVAYVAAWKRTLMVLSVSGCAVTNASLGAICHCEKLEVLELSWCAVDDEGFHAEFCGESTSPSHAAASLDSHELAESPSTTSPMGIELYEFTSTSTPTSPRPQERRAQLPNLLRLNLSHTRIGDETLDALRHAGASRLVELNLDRTRVSASGMKTIAEAFPLMRSLVLTDTNVSNMAASSLRRMRHLRDLCISYSGINDEGLADFAESGAPALRTLRADNRAITDDGVAALVGLRDSLRHLDLFSSRITDVGAASIAQLTRLRTLEVCSGQITDNGALMLAEELENMQRLNLGHNTLITERTVAGIVKGMPNLRSLNLMQARITSSSLDKIAGLRRLENLCVHGTRVSLAAVEALQQKLKNLQVTL</sequence>
<dbReference type="SUPFAM" id="SSF52047">
    <property type="entry name" value="RNI-like"/>
    <property type="match status" value="2"/>
</dbReference>
<evidence type="ECO:0008006" key="5">
    <source>
        <dbReference type="Google" id="ProtNLM"/>
    </source>
</evidence>
<comment type="subcellular location">
    <subcellularLocation>
        <location evidence="1">Cytoplasm</location>
        <location evidence="1">Cytoskeleton</location>
        <location evidence="1">Cilium axoneme</location>
    </subcellularLocation>
</comment>
<dbReference type="SMART" id="SM00367">
    <property type="entry name" value="LRR_CC"/>
    <property type="match status" value="11"/>
</dbReference>
<feature type="region of interest" description="Disordered" evidence="2">
    <location>
        <begin position="1"/>
        <end position="90"/>
    </location>
</feature>
<organism evidence="3 4">
    <name type="scientific">Pycnococcus provasolii</name>
    <dbReference type="NCBI Taxonomy" id="41880"/>
    <lineage>
        <taxon>Eukaryota</taxon>
        <taxon>Viridiplantae</taxon>
        <taxon>Chlorophyta</taxon>
        <taxon>Pseudoscourfieldiophyceae</taxon>
        <taxon>Pseudoscourfieldiales</taxon>
        <taxon>Pycnococcaceae</taxon>
        <taxon>Pycnococcus</taxon>
    </lineage>
</organism>
<name>A0A830HTD8_9CHLO</name>
<comment type="caution">
    <text evidence="3">The sequence shown here is derived from an EMBL/GenBank/DDBJ whole genome shotgun (WGS) entry which is preliminary data.</text>
</comment>
<keyword evidence="4" id="KW-1185">Reference proteome</keyword>
<feature type="compositionally biased region" description="Low complexity" evidence="2">
    <location>
        <begin position="73"/>
        <end position="82"/>
    </location>
</feature>